<keyword evidence="1" id="KW-0812">Transmembrane</keyword>
<protein>
    <recommendedName>
        <fullName evidence="4">Glycosyltransferase RgtA/B/C/D-like domain-containing protein</fullName>
    </recommendedName>
</protein>
<evidence type="ECO:0000313" key="3">
    <source>
        <dbReference type="Proteomes" id="UP000232883"/>
    </source>
</evidence>
<keyword evidence="1" id="KW-0472">Membrane</keyword>
<feature type="transmembrane region" description="Helical" evidence="1">
    <location>
        <begin position="87"/>
        <end position="105"/>
    </location>
</feature>
<feature type="transmembrane region" description="Helical" evidence="1">
    <location>
        <begin position="142"/>
        <end position="160"/>
    </location>
</feature>
<feature type="transmembrane region" description="Helical" evidence="1">
    <location>
        <begin position="12"/>
        <end position="32"/>
    </location>
</feature>
<dbReference type="RefSeq" id="WP_100989559.1">
    <property type="nucleotide sequence ID" value="NZ_CP025096.1"/>
</dbReference>
<reference evidence="2 3" key="1">
    <citation type="submission" date="2017-11" db="EMBL/GenBank/DDBJ databases">
        <title>Taxonomic description and genome sequences of Spirosoma HA7 sp. nov., isolated from pollen microhabitat of Corylus avellana.</title>
        <authorList>
            <person name="Ambika Manirajan B."/>
            <person name="Suarez C."/>
            <person name="Ratering S."/>
            <person name="Geissler-Plaum R."/>
            <person name="Cardinale M."/>
            <person name="Sylvia S."/>
        </authorList>
    </citation>
    <scope>NUCLEOTIDE SEQUENCE [LARGE SCALE GENOMIC DNA]</scope>
    <source>
        <strain evidence="2 3">HA7</strain>
    </source>
</reference>
<dbReference type="EMBL" id="CP025096">
    <property type="protein sequence ID" value="AUD03492.1"/>
    <property type="molecule type" value="Genomic_DNA"/>
</dbReference>
<feature type="transmembrane region" description="Helical" evidence="1">
    <location>
        <begin position="369"/>
        <end position="387"/>
    </location>
</feature>
<feature type="transmembrane region" description="Helical" evidence="1">
    <location>
        <begin position="311"/>
        <end position="334"/>
    </location>
</feature>
<dbReference type="OrthoDB" id="919397at2"/>
<organism evidence="2 3">
    <name type="scientific">Spirosoma pollinicola</name>
    <dbReference type="NCBI Taxonomy" id="2057025"/>
    <lineage>
        <taxon>Bacteria</taxon>
        <taxon>Pseudomonadati</taxon>
        <taxon>Bacteroidota</taxon>
        <taxon>Cytophagia</taxon>
        <taxon>Cytophagales</taxon>
        <taxon>Cytophagaceae</taxon>
        <taxon>Spirosoma</taxon>
    </lineage>
</organism>
<gene>
    <name evidence="2" type="ORF">CWM47_17645</name>
</gene>
<dbReference type="AlphaFoldDB" id="A0A2K8Z0S8"/>
<feature type="transmembrane region" description="Helical" evidence="1">
    <location>
        <begin position="209"/>
        <end position="229"/>
    </location>
</feature>
<keyword evidence="3" id="KW-1185">Reference proteome</keyword>
<feature type="transmembrane region" description="Helical" evidence="1">
    <location>
        <begin position="181"/>
        <end position="203"/>
    </location>
</feature>
<keyword evidence="1" id="KW-1133">Transmembrane helix</keyword>
<dbReference type="Proteomes" id="UP000232883">
    <property type="component" value="Chromosome"/>
</dbReference>
<evidence type="ECO:0000313" key="2">
    <source>
        <dbReference type="EMBL" id="AUD03492.1"/>
    </source>
</evidence>
<name>A0A2K8Z0S8_9BACT</name>
<evidence type="ECO:0000256" key="1">
    <source>
        <dbReference type="SAM" id="Phobius"/>
    </source>
</evidence>
<dbReference type="KEGG" id="spir:CWM47_17645"/>
<proteinExistence type="predicted"/>
<accession>A0A2K8Z0S8</accession>
<sequence length="523" mass="60630">MPTDKLFERQTTIFSFVLGLMLWLSLTASLFFKPSWLWLDEVLSFILLSDPSWAHMNDALVANIDANPPLYFNLVWLVANKVSLNPYFLRALSVAFFSIAVALFYRHTTRLVGSPIRNFVIFTLVIGLTYLNFLLLTQIRSYALYLLLSGIYFISIQPLIKNPATPRLLAMHWLTGSALILTHNFGFFYIAASLSFFALLYLWSRRQAYWWVALTHLLIFGTWFLLWYSNFKIQSLAGKPYSWIPDPTFLLSFQTIGELIPTLSSRLEASAFLSFLPVLRVGIVFALFIYIAIPHQKQGYQHVTNNGALSFYLFAGFVMFLTALTSLVVSLTYLSVFLSRYQWPSHLLLLYQLVYAYHYFAPTLATPPYMTRVVPLYVGLMMGFIFYQNRKLVNFPSGILNYLPTTKATYPIFFESADYFLPIWHHQVANARYLLHRKTALTKGNRKSSSTDYNILKSVREKYNVKSIVWSTEFTKQQYPHFYVVDEASRYQIEYFIATHRVKVVRIIPVPIAGHRILDCVYL</sequence>
<evidence type="ECO:0008006" key="4">
    <source>
        <dbReference type="Google" id="ProtNLM"/>
    </source>
</evidence>
<feature type="transmembrane region" description="Helical" evidence="1">
    <location>
        <begin position="271"/>
        <end position="291"/>
    </location>
</feature>
<feature type="transmembrane region" description="Helical" evidence="1">
    <location>
        <begin position="117"/>
        <end position="136"/>
    </location>
</feature>